<evidence type="ECO:0000313" key="3">
    <source>
        <dbReference type="RefSeq" id="XP_047737281.1"/>
    </source>
</evidence>
<dbReference type="Proteomes" id="UP000694843">
    <property type="component" value="Unplaced"/>
</dbReference>
<gene>
    <name evidence="3" type="primary">LOC125178175</name>
</gene>
<accession>A0A979FJW8</accession>
<sequence length="102" mass="10857">MALPAASLVPDVPSILKQRPPADGDAEGDDEFLCQPPPGQLVGEEDEDDETSVEDVAEGSQWRLWRGSTPPPSLRGSDPDSPTTLCQLPVSTIRVTTFSIIG</sequence>
<evidence type="ECO:0000313" key="2">
    <source>
        <dbReference type="Proteomes" id="UP000694843"/>
    </source>
</evidence>
<dbReference type="AlphaFoldDB" id="A0A979FJW8"/>
<dbReference type="GeneID" id="125178175"/>
<keyword evidence="2" id="KW-1185">Reference proteome</keyword>
<reference evidence="3" key="1">
    <citation type="submission" date="2025-08" db="UniProtKB">
        <authorList>
            <consortium name="RefSeq"/>
        </authorList>
    </citation>
    <scope>IDENTIFICATION</scope>
    <source>
        <tissue evidence="3">Whole organism</tissue>
    </source>
</reference>
<dbReference type="KEGG" id="hazt:125178175"/>
<protein>
    <submittedName>
        <fullName evidence="3">Uncharacterized protein LOC125178175</fullName>
    </submittedName>
</protein>
<proteinExistence type="predicted"/>
<organism evidence="2 3">
    <name type="scientific">Hyalella azteca</name>
    <name type="common">Amphipod</name>
    <dbReference type="NCBI Taxonomy" id="294128"/>
    <lineage>
        <taxon>Eukaryota</taxon>
        <taxon>Metazoa</taxon>
        <taxon>Ecdysozoa</taxon>
        <taxon>Arthropoda</taxon>
        <taxon>Crustacea</taxon>
        <taxon>Multicrustacea</taxon>
        <taxon>Malacostraca</taxon>
        <taxon>Eumalacostraca</taxon>
        <taxon>Peracarida</taxon>
        <taxon>Amphipoda</taxon>
        <taxon>Senticaudata</taxon>
        <taxon>Talitrida</taxon>
        <taxon>Talitroidea</taxon>
        <taxon>Hyalellidae</taxon>
        <taxon>Hyalella</taxon>
    </lineage>
</organism>
<feature type="compositionally biased region" description="Acidic residues" evidence="1">
    <location>
        <begin position="43"/>
        <end position="57"/>
    </location>
</feature>
<evidence type="ECO:0000256" key="1">
    <source>
        <dbReference type="SAM" id="MobiDB-lite"/>
    </source>
</evidence>
<name>A0A979FJW8_HYAAZ</name>
<dbReference type="RefSeq" id="XP_047737281.1">
    <property type="nucleotide sequence ID" value="XM_047881325.1"/>
</dbReference>
<feature type="region of interest" description="Disordered" evidence="1">
    <location>
        <begin position="1"/>
        <end position="86"/>
    </location>
</feature>